<evidence type="ECO:0000313" key="2">
    <source>
        <dbReference type="Proteomes" id="UP000027100"/>
    </source>
</evidence>
<dbReference type="AlphaFoldDB" id="A0A062VLR3"/>
<accession>A0A062VLR3</accession>
<comment type="caution">
    <text evidence="1">The sequence shown here is derived from an EMBL/GenBank/DDBJ whole genome shotgun (WGS) entry which is preliminary data.</text>
</comment>
<protein>
    <submittedName>
        <fullName evidence="1">Uncharacterized protein</fullName>
    </submittedName>
</protein>
<keyword evidence="2" id="KW-1185">Reference proteome</keyword>
<reference evidence="1 2" key="1">
    <citation type="journal article" date="2014" name="Antonie Van Leeuwenhoek">
        <title>Hyphomonas beringensis sp. nov. and Hyphomonas chukchiensis sp. nov., isolated from surface seawater of the Bering Sea and Chukchi Sea.</title>
        <authorList>
            <person name="Li C."/>
            <person name="Lai Q."/>
            <person name="Li G."/>
            <person name="Dong C."/>
            <person name="Wang J."/>
            <person name="Liao Y."/>
            <person name="Shao Z."/>
        </authorList>
    </citation>
    <scope>NUCLEOTIDE SEQUENCE [LARGE SCALE GENOMIC DNA]</scope>
    <source>
        <strain evidence="1 2">PS728</strain>
    </source>
</reference>
<dbReference type="Proteomes" id="UP000027100">
    <property type="component" value="Unassembled WGS sequence"/>
</dbReference>
<sequence>MRAQIECAYTVKERFKFRQVADFQSRAVPVGVGPASAFRIIKGFPRRRNMPGLTFFDQSGEDRGPSFDIKHVATEKPVGVIDVLTSAPVADYQLKHRAVFLAMRSVMRYAGRRLRLRVPP</sequence>
<name>A0A062VLR3_9PROT</name>
<evidence type="ECO:0000313" key="1">
    <source>
        <dbReference type="EMBL" id="KCZ99600.1"/>
    </source>
</evidence>
<gene>
    <name evidence="1" type="ORF">HPO_04405</name>
</gene>
<proteinExistence type="predicted"/>
<organism evidence="1 2">
    <name type="scientific">Hyphomonas polymorpha PS728</name>
    <dbReference type="NCBI Taxonomy" id="1280954"/>
    <lineage>
        <taxon>Bacteria</taxon>
        <taxon>Pseudomonadati</taxon>
        <taxon>Pseudomonadota</taxon>
        <taxon>Alphaproteobacteria</taxon>
        <taxon>Hyphomonadales</taxon>
        <taxon>Hyphomonadaceae</taxon>
        <taxon>Hyphomonas</taxon>
    </lineage>
</organism>
<dbReference type="EMBL" id="ARYM01000004">
    <property type="protein sequence ID" value="KCZ99600.1"/>
    <property type="molecule type" value="Genomic_DNA"/>
</dbReference>